<dbReference type="STRING" id="133412.A0A1R1X1N9"/>
<dbReference type="Proteomes" id="UP000187283">
    <property type="component" value="Unassembled WGS sequence"/>
</dbReference>
<dbReference type="EMBL" id="LSSN01005762">
    <property type="protein sequence ID" value="OMJ08563.1"/>
    <property type="molecule type" value="Genomic_DNA"/>
</dbReference>
<dbReference type="EMBL" id="LSSN01005936">
    <property type="protein sequence ID" value="OMJ07911.1"/>
    <property type="molecule type" value="Genomic_DNA"/>
</dbReference>
<dbReference type="Pfam" id="PF05051">
    <property type="entry name" value="COX17"/>
    <property type="match status" value="1"/>
</dbReference>
<keyword evidence="5" id="KW-0496">Mitochondrion</keyword>
<evidence type="ECO:0000256" key="8">
    <source>
        <dbReference type="PIRSR" id="PIRSR607745-1"/>
    </source>
</evidence>
<comment type="caution">
    <text evidence="10">The sequence shown here is derived from an EMBL/GenBank/DDBJ whole genome shotgun (WGS) entry which is preliminary data.</text>
</comment>
<dbReference type="GO" id="GO:0005507">
    <property type="term" value="F:copper ion binding"/>
    <property type="evidence" value="ECO:0007669"/>
    <property type="project" value="InterPro"/>
</dbReference>
<evidence type="ECO:0000313" key="10">
    <source>
        <dbReference type="EMBL" id="OMJ08563.1"/>
    </source>
</evidence>
<comment type="subcellular location">
    <subcellularLocation>
        <location evidence="1">Mitochondrion intermembrane space</location>
    </subcellularLocation>
</comment>
<keyword evidence="6" id="KW-1015">Disulfide bond</keyword>
<evidence type="ECO:0000256" key="7">
    <source>
        <dbReference type="ARBA" id="ARBA00023186"/>
    </source>
</evidence>
<keyword evidence="4 8" id="KW-0186">Copper</keyword>
<organism evidence="10 11">
    <name type="scientific">Smittium culicis</name>
    <dbReference type="NCBI Taxonomy" id="133412"/>
    <lineage>
        <taxon>Eukaryota</taxon>
        <taxon>Fungi</taxon>
        <taxon>Fungi incertae sedis</taxon>
        <taxon>Zoopagomycota</taxon>
        <taxon>Kickxellomycotina</taxon>
        <taxon>Harpellomycetes</taxon>
        <taxon>Harpellales</taxon>
        <taxon>Legeriomycetaceae</taxon>
        <taxon>Smittium</taxon>
    </lineage>
</organism>
<evidence type="ECO:0000256" key="2">
    <source>
        <dbReference type="ARBA" id="ARBA00009241"/>
    </source>
</evidence>
<dbReference type="Gene3D" id="1.10.287.1130">
    <property type="entry name" value="CytochromE C oxidase copper chaperone"/>
    <property type="match status" value="1"/>
</dbReference>
<dbReference type="GO" id="GO:0016531">
    <property type="term" value="F:copper chaperone activity"/>
    <property type="evidence" value="ECO:0007669"/>
    <property type="project" value="InterPro"/>
</dbReference>
<evidence type="ECO:0000256" key="6">
    <source>
        <dbReference type="ARBA" id="ARBA00023157"/>
    </source>
</evidence>
<evidence type="ECO:0000256" key="4">
    <source>
        <dbReference type="ARBA" id="ARBA00023008"/>
    </source>
</evidence>
<reference evidence="10 11" key="1">
    <citation type="submission" date="2017-01" db="EMBL/GenBank/DDBJ databases">
        <authorList>
            <person name="Mah S.A."/>
            <person name="Swanson W.J."/>
            <person name="Moy G.W."/>
            <person name="Vacquier V.D."/>
        </authorList>
    </citation>
    <scope>NUCLEOTIDE SEQUENCE [LARGE SCALE GENOMIC DNA]</scope>
    <source>
        <strain evidence="10 11">GSMNP</strain>
    </source>
</reference>
<evidence type="ECO:0000256" key="3">
    <source>
        <dbReference type="ARBA" id="ARBA00022723"/>
    </source>
</evidence>
<name>A0A1R1X1N9_9FUNG</name>
<dbReference type="SUPFAM" id="SSF47072">
    <property type="entry name" value="Cysteine alpha-hairpin motif"/>
    <property type="match status" value="1"/>
</dbReference>
<evidence type="ECO:0000313" key="11">
    <source>
        <dbReference type="Proteomes" id="UP000187283"/>
    </source>
</evidence>
<keyword evidence="11" id="KW-1185">Reference proteome</keyword>
<dbReference type="AlphaFoldDB" id="A0A1R1X1N9"/>
<feature type="binding site" evidence="8">
    <location>
        <position position="20"/>
    </location>
    <ligand>
        <name>Cu cation</name>
        <dbReference type="ChEBI" id="CHEBI:23378"/>
    </ligand>
</feature>
<evidence type="ECO:0000313" key="9">
    <source>
        <dbReference type="EMBL" id="OMJ07911.1"/>
    </source>
</evidence>
<accession>A0A1R1X1N9</accession>
<dbReference type="InterPro" id="IPR009069">
    <property type="entry name" value="Cys_alpha_HP_mot_SF"/>
</dbReference>
<dbReference type="InterPro" id="IPR007745">
    <property type="entry name" value="Cyt_c_oxidase_Cu-chaperone"/>
</dbReference>
<dbReference type="OrthoDB" id="1915887at2759"/>
<proteinExistence type="inferred from homology"/>
<comment type="similarity">
    <text evidence="2">Belongs to the COX17 family.</text>
</comment>
<evidence type="ECO:0000256" key="5">
    <source>
        <dbReference type="ARBA" id="ARBA00023128"/>
    </source>
</evidence>
<dbReference type="GO" id="GO:0005758">
    <property type="term" value="C:mitochondrial intermembrane space"/>
    <property type="evidence" value="ECO:0007669"/>
    <property type="project" value="UniProtKB-SubCell"/>
</dbReference>
<gene>
    <name evidence="10" type="ORF">AYI70_g11461</name>
    <name evidence="9" type="ORF">AYI70_g11890</name>
</gene>
<feature type="binding site" evidence="8">
    <location>
        <position position="21"/>
    </location>
    <ligand>
        <name>Cu cation</name>
        <dbReference type="ChEBI" id="CHEBI:23378"/>
    </ligand>
</feature>
<keyword evidence="3 8" id="KW-0479">Metal-binding</keyword>
<protein>
    <submittedName>
        <fullName evidence="10">Uncharacterized protein</fullName>
    </submittedName>
</protein>
<evidence type="ECO:0000256" key="1">
    <source>
        <dbReference type="ARBA" id="ARBA00004569"/>
    </source>
</evidence>
<keyword evidence="7" id="KW-0143">Chaperone</keyword>
<sequence length="93" mass="10285">MPSTAPNANQPEAPQKLKPCCVCLETKKARDTCYFDMGDQADSTEYSVCMSALPLYITRPNSSFTLISSHTAPLLFYLPCSTHSSKPHFQHSV</sequence>